<evidence type="ECO:0000256" key="1">
    <source>
        <dbReference type="SAM" id="Coils"/>
    </source>
</evidence>
<feature type="coiled-coil region" evidence="1">
    <location>
        <begin position="77"/>
        <end position="111"/>
    </location>
</feature>
<dbReference type="AlphaFoldDB" id="A0A164RV89"/>
<name>A0A164RV89_9CRUS</name>
<organism evidence="2 3">
    <name type="scientific">Daphnia magna</name>
    <dbReference type="NCBI Taxonomy" id="35525"/>
    <lineage>
        <taxon>Eukaryota</taxon>
        <taxon>Metazoa</taxon>
        <taxon>Ecdysozoa</taxon>
        <taxon>Arthropoda</taxon>
        <taxon>Crustacea</taxon>
        <taxon>Branchiopoda</taxon>
        <taxon>Diplostraca</taxon>
        <taxon>Cladocera</taxon>
        <taxon>Anomopoda</taxon>
        <taxon>Daphniidae</taxon>
        <taxon>Daphnia</taxon>
    </lineage>
</organism>
<comment type="caution">
    <text evidence="2">The sequence shown here is derived from an EMBL/GenBank/DDBJ whole genome shotgun (WGS) entry which is preliminary data.</text>
</comment>
<keyword evidence="3" id="KW-1185">Reference proteome</keyword>
<accession>A0A164RV89</accession>
<keyword evidence="1" id="KW-0175">Coiled coil</keyword>
<evidence type="ECO:0000313" key="3">
    <source>
        <dbReference type="Proteomes" id="UP000076858"/>
    </source>
</evidence>
<protein>
    <submittedName>
        <fullName evidence="2">Uncharacterized protein</fullName>
    </submittedName>
</protein>
<sequence>MEKSFTVMLENQEEYYKPEELIESSTLNVREEFPCISYQYFQCQQNSKTLSTTYENDEEYLLRAYTLLFFKFTLQEREREEERNYALKLIISQLKEEVQNVRGNLNRCQHQVNDQEMLRESEQKKCQN</sequence>
<evidence type="ECO:0000313" key="2">
    <source>
        <dbReference type="EMBL" id="KZS08973.1"/>
    </source>
</evidence>
<dbReference type="Proteomes" id="UP000076858">
    <property type="component" value="Unassembled WGS sequence"/>
</dbReference>
<proteinExistence type="predicted"/>
<dbReference type="EMBL" id="LRGB01002140">
    <property type="protein sequence ID" value="KZS08973.1"/>
    <property type="molecule type" value="Genomic_DNA"/>
</dbReference>
<reference evidence="2 3" key="1">
    <citation type="submission" date="2016-03" db="EMBL/GenBank/DDBJ databases">
        <title>EvidentialGene: Evidence-directed Construction of Genes on Genomes.</title>
        <authorList>
            <person name="Gilbert D.G."/>
            <person name="Choi J.-H."/>
            <person name="Mockaitis K."/>
            <person name="Colbourne J."/>
            <person name="Pfrender M."/>
        </authorList>
    </citation>
    <scope>NUCLEOTIDE SEQUENCE [LARGE SCALE GENOMIC DNA]</scope>
    <source>
        <strain evidence="2 3">Xinb3</strain>
        <tissue evidence="2">Complete organism</tissue>
    </source>
</reference>
<gene>
    <name evidence="2" type="ORF">APZ42_026998</name>
</gene>